<keyword evidence="5" id="KW-1185">Reference proteome</keyword>
<dbReference type="InterPro" id="IPR036388">
    <property type="entry name" value="WH-like_DNA-bd_sf"/>
</dbReference>
<dbReference type="InterPro" id="IPR036390">
    <property type="entry name" value="WH_DNA-bd_sf"/>
</dbReference>
<dbReference type="OrthoDB" id="5863171at2759"/>
<dbReference type="InterPro" id="IPR005818">
    <property type="entry name" value="Histone_H1/H5_H15"/>
</dbReference>
<feature type="compositionally biased region" description="Polar residues" evidence="2">
    <location>
        <begin position="364"/>
        <end position="378"/>
    </location>
</feature>
<dbReference type="Gene3D" id="1.10.10.10">
    <property type="entry name" value="Winged helix-like DNA-binding domain superfamily/Winged helix DNA-binding domain"/>
    <property type="match status" value="1"/>
</dbReference>
<dbReference type="InParanoid" id="A0A0C2X341"/>
<evidence type="ECO:0000259" key="3">
    <source>
        <dbReference type="PROSITE" id="PS51504"/>
    </source>
</evidence>
<dbReference type="EMBL" id="KN818228">
    <property type="protein sequence ID" value="KIL68552.1"/>
    <property type="molecule type" value="Genomic_DNA"/>
</dbReference>
<gene>
    <name evidence="4" type="ORF">M378DRAFT_893050</name>
</gene>
<feature type="compositionally biased region" description="Polar residues" evidence="2">
    <location>
        <begin position="118"/>
        <end position="144"/>
    </location>
</feature>
<feature type="region of interest" description="Disordered" evidence="2">
    <location>
        <begin position="354"/>
        <end position="379"/>
    </location>
</feature>
<accession>A0A0C2X341</accession>
<evidence type="ECO:0000313" key="4">
    <source>
        <dbReference type="EMBL" id="KIL68552.1"/>
    </source>
</evidence>
<evidence type="ECO:0000313" key="5">
    <source>
        <dbReference type="Proteomes" id="UP000054549"/>
    </source>
</evidence>
<name>A0A0C2X341_AMAMK</name>
<dbReference type="GO" id="GO:0000786">
    <property type="term" value="C:nucleosome"/>
    <property type="evidence" value="ECO:0007669"/>
    <property type="project" value="InterPro"/>
</dbReference>
<proteinExistence type="predicted"/>
<organism evidence="4 5">
    <name type="scientific">Amanita muscaria (strain Koide BX008)</name>
    <dbReference type="NCBI Taxonomy" id="946122"/>
    <lineage>
        <taxon>Eukaryota</taxon>
        <taxon>Fungi</taxon>
        <taxon>Dikarya</taxon>
        <taxon>Basidiomycota</taxon>
        <taxon>Agaricomycotina</taxon>
        <taxon>Agaricomycetes</taxon>
        <taxon>Agaricomycetidae</taxon>
        <taxon>Agaricales</taxon>
        <taxon>Pluteineae</taxon>
        <taxon>Amanitaceae</taxon>
        <taxon>Amanita</taxon>
    </lineage>
</organism>
<feature type="region of interest" description="Disordered" evidence="2">
    <location>
        <begin position="431"/>
        <end position="478"/>
    </location>
</feature>
<dbReference type="AlphaFoldDB" id="A0A0C2X341"/>
<feature type="compositionally biased region" description="Polar residues" evidence="2">
    <location>
        <begin position="75"/>
        <end position="91"/>
    </location>
</feature>
<feature type="compositionally biased region" description="Low complexity" evidence="2">
    <location>
        <begin position="301"/>
        <end position="314"/>
    </location>
</feature>
<dbReference type="GO" id="GO:0006334">
    <property type="term" value="P:nucleosome assembly"/>
    <property type="evidence" value="ECO:0007669"/>
    <property type="project" value="InterPro"/>
</dbReference>
<dbReference type="HOGENOM" id="CLU_019418_0_0_1"/>
<sequence length="524" mass="55860">MQAAARPYTSPPHTLYHPAFQTGAQDYELKKQYLALLPPQQIIDICLSFDLHVPPFIRSTVWPLDINAAIAALTKTSRSSAPTSSENQRTADNVPIMDSLNNSERGAHDKPAADDPPSASSQTSSEPVQTTSDNANANSQASTQPSPAPHPYPHPPHVAYPHTPYYPPPSAAYHPPHSSYPGYPPPSIYSPNPLFSFPSASHTPQLHDPYSTQAGDDLPSYEEMIVEALTESNDPEGCAPKDLFIWMASHYPLQSNFRPSASQALQKAFKRGRFEKTSGGKYRLNATWEGGNTSRRTTRRPQTLSQSATPSTSALPPPFTQVPLVHHHVQHPGRPPYAGPPYGYPYPPMGLGYPPYPSPGNPPQSTQTPISASASSDSRALVADKEARDAYETAQNILRAINFGSLLQMSNGNNETNKEHVANSATLEDTGLQGAPAVGSTGTPGIAVPIDPGGGAQGVRFEGTGSRPTATETETMGPRAQVQAQLALLAAQLAEIAGQANAVCTAEAAPANSSSEEDDMEAVI</sequence>
<dbReference type="Pfam" id="PF00538">
    <property type="entry name" value="Linker_histone"/>
    <property type="match status" value="1"/>
</dbReference>
<dbReference type="GO" id="GO:0003677">
    <property type="term" value="F:DNA binding"/>
    <property type="evidence" value="ECO:0007669"/>
    <property type="project" value="InterPro"/>
</dbReference>
<dbReference type="STRING" id="946122.A0A0C2X341"/>
<dbReference type="PROSITE" id="PS51504">
    <property type="entry name" value="H15"/>
    <property type="match status" value="1"/>
</dbReference>
<dbReference type="Proteomes" id="UP000054549">
    <property type="component" value="Unassembled WGS sequence"/>
</dbReference>
<evidence type="ECO:0000256" key="2">
    <source>
        <dbReference type="SAM" id="MobiDB-lite"/>
    </source>
</evidence>
<feature type="domain" description="H15" evidence="3">
    <location>
        <begin position="217"/>
        <end position="286"/>
    </location>
</feature>
<feature type="region of interest" description="Disordered" evidence="2">
    <location>
        <begin position="75"/>
        <end position="163"/>
    </location>
</feature>
<reference evidence="4 5" key="1">
    <citation type="submission" date="2014-04" db="EMBL/GenBank/DDBJ databases">
        <title>Evolutionary Origins and Diversification of the Mycorrhizal Mutualists.</title>
        <authorList>
            <consortium name="DOE Joint Genome Institute"/>
            <consortium name="Mycorrhizal Genomics Consortium"/>
            <person name="Kohler A."/>
            <person name="Kuo A."/>
            <person name="Nagy L.G."/>
            <person name="Floudas D."/>
            <person name="Copeland A."/>
            <person name="Barry K.W."/>
            <person name="Cichocki N."/>
            <person name="Veneault-Fourrey C."/>
            <person name="LaButti K."/>
            <person name="Lindquist E.A."/>
            <person name="Lipzen A."/>
            <person name="Lundell T."/>
            <person name="Morin E."/>
            <person name="Murat C."/>
            <person name="Riley R."/>
            <person name="Ohm R."/>
            <person name="Sun H."/>
            <person name="Tunlid A."/>
            <person name="Henrissat B."/>
            <person name="Grigoriev I.V."/>
            <person name="Hibbett D.S."/>
            <person name="Martin F."/>
        </authorList>
    </citation>
    <scope>NUCLEOTIDE SEQUENCE [LARGE SCALE GENOMIC DNA]</scope>
    <source>
        <strain evidence="4 5">Koide BX008</strain>
    </source>
</reference>
<feature type="region of interest" description="Disordered" evidence="2">
    <location>
        <begin position="283"/>
        <end position="316"/>
    </location>
</feature>
<dbReference type="SMART" id="SM00526">
    <property type="entry name" value="H15"/>
    <property type="match status" value="1"/>
</dbReference>
<protein>
    <recommendedName>
        <fullName evidence="1">Histone H1</fullName>
    </recommendedName>
</protein>
<dbReference type="SUPFAM" id="SSF46785">
    <property type="entry name" value="Winged helix' DNA-binding domain"/>
    <property type="match status" value="1"/>
</dbReference>
<evidence type="ECO:0000256" key="1">
    <source>
        <dbReference type="ARBA" id="ARBA00020833"/>
    </source>
</evidence>
<feature type="compositionally biased region" description="Pro residues" evidence="2">
    <location>
        <begin position="146"/>
        <end position="163"/>
    </location>
</feature>